<feature type="transmembrane region" description="Helical" evidence="1">
    <location>
        <begin position="98"/>
        <end position="119"/>
    </location>
</feature>
<keyword evidence="3" id="KW-1185">Reference proteome</keyword>
<evidence type="ECO:0000313" key="3">
    <source>
        <dbReference type="Proteomes" id="UP000199202"/>
    </source>
</evidence>
<reference evidence="2 3" key="1">
    <citation type="submission" date="2016-10" db="EMBL/GenBank/DDBJ databases">
        <authorList>
            <person name="de Groot N.N."/>
        </authorList>
    </citation>
    <scope>NUCLEOTIDE SEQUENCE [LARGE SCALE GENOMIC DNA]</scope>
    <source>
        <strain evidence="2 3">CGMCC 4.6533</strain>
    </source>
</reference>
<dbReference type="Pfam" id="PF10935">
    <property type="entry name" value="DUF2637"/>
    <property type="match status" value="1"/>
</dbReference>
<dbReference type="STRING" id="633440.SAMN05421869_11361"/>
<keyword evidence="1" id="KW-0812">Transmembrane</keyword>
<dbReference type="Proteomes" id="UP000199202">
    <property type="component" value="Unassembled WGS sequence"/>
</dbReference>
<dbReference type="RefSeq" id="WP_090937275.1">
    <property type="nucleotide sequence ID" value="NZ_FNDJ01000013.1"/>
</dbReference>
<organism evidence="2 3">
    <name type="scientific">Nonomuraea jiangxiensis</name>
    <dbReference type="NCBI Taxonomy" id="633440"/>
    <lineage>
        <taxon>Bacteria</taxon>
        <taxon>Bacillati</taxon>
        <taxon>Actinomycetota</taxon>
        <taxon>Actinomycetes</taxon>
        <taxon>Streptosporangiales</taxon>
        <taxon>Streptosporangiaceae</taxon>
        <taxon>Nonomuraea</taxon>
    </lineage>
</organism>
<dbReference type="OrthoDB" id="3537417at2"/>
<dbReference type="InterPro" id="IPR021235">
    <property type="entry name" value="DUF2637"/>
</dbReference>
<gene>
    <name evidence="2" type="ORF">SAMN05421869_11361</name>
</gene>
<feature type="transmembrane region" description="Helical" evidence="1">
    <location>
        <begin position="70"/>
        <end position="92"/>
    </location>
</feature>
<name>A0A1G8XSE2_9ACTN</name>
<sequence length="251" mass="26503">MIRWSTTIVVVILAAVAAVVSYRHALEVVAAHGESGLTAYLVPLTIDGLVFASSMVLLDAARRGARRPKLAYFTLALGIAATLAANVLHGIAHGPIGAVVAAWPAAALVLSYELLMGLIRRSAVSDDVKPDIVTNDLGAVDVMNGSKIEVQESVVPVQVEPVRDVKPDIPHHLDEPPVVEVEVQPDLVPEPDADAPYRPVAVATFLAEVAQGEPPTVRTIKDKLNVGTDRARRLQAYLGGLVETSGLANSN</sequence>
<protein>
    <recommendedName>
        <fullName evidence="4">DUF2637 domain-containing protein</fullName>
    </recommendedName>
</protein>
<accession>A0A1G8XSE2</accession>
<keyword evidence="1" id="KW-1133">Transmembrane helix</keyword>
<evidence type="ECO:0000313" key="2">
    <source>
        <dbReference type="EMBL" id="SDJ93468.1"/>
    </source>
</evidence>
<evidence type="ECO:0000256" key="1">
    <source>
        <dbReference type="SAM" id="Phobius"/>
    </source>
</evidence>
<evidence type="ECO:0008006" key="4">
    <source>
        <dbReference type="Google" id="ProtNLM"/>
    </source>
</evidence>
<proteinExistence type="predicted"/>
<dbReference type="AlphaFoldDB" id="A0A1G8XSE2"/>
<dbReference type="EMBL" id="FNDJ01000013">
    <property type="protein sequence ID" value="SDJ93468.1"/>
    <property type="molecule type" value="Genomic_DNA"/>
</dbReference>
<feature type="transmembrane region" description="Helical" evidence="1">
    <location>
        <begin position="37"/>
        <end position="58"/>
    </location>
</feature>
<keyword evidence="1" id="KW-0472">Membrane</keyword>